<dbReference type="AlphaFoldDB" id="A0AAV4M6E3"/>
<gene>
    <name evidence="1" type="ORF">CEXT_41881</name>
</gene>
<sequence length="85" mass="10152">MLPTKEFIYSLASLSNVAFKWLLLKQSRRGKERFQTREERQEKSVCLPPTLEWPSEFTGLAFLHLCKWLRSPLENCKKWLSFPHI</sequence>
<evidence type="ECO:0000313" key="1">
    <source>
        <dbReference type="EMBL" id="GIX67395.1"/>
    </source>
</evidence>
<organism evidence="1 2">
    <name type="scientific">Caerostris extrusa</name>
    <name type="common">Bark spider</name>
    <name type="synonym">Caerostris bankana</name>
    <dbReference type="NCBI Taxonomy" id="172846"/>
    <lineage>
        <taxon>Eukaryota</taxon>
        <taxon>Metazoa</taxon>
        <taxon>Ecdysozoa</taxon>
        <taxon>Arthropoda</taxon>
        <taxon>Chelicerata</taxon>
        <taxon>Arachnida</taxon>
        <taxon>Araneae</taxon>
        <taxon>Araneomorphae</taxon>
        <taxon>Entelegynae</taxon>
        <taxon>Araneoidea</taxon>
        <taxon>Araneidae</taxon>
        <taxon>Caerostris</taxon>
    </lineage>
</organism>
<keyword evidence="2" id="KW-1185">Reference proteome</keyword>
<evidence type="ECO:0000313" key="2">
    <source>
        <dbReference type="Proteomes" id="UP001054945"/>
    </source>
</evidence>
<dbReference type="Proteomes" id="UP001054945">
    <property type="component" value="Unassembled WGS sequence"/>
</dbReference>
<dbReference type="EMBL" id="BPLR01019395">
    <property type="protein sequence ID" value="GIX67395.1"/>
    <property type="molecule type" value="Genomic_DNA"/>
</dbReference>
<protein>
    <submittedName>
        <fullName evidence="1">Uncharacterized protein</fullName>
    </submittedName>
</protein>
<proteinExistence type="predicted"/>
<comment type="caution">
    <text evidence="1">The sequence shown here is derived from an EMBL/GenBank/DDBJ whole genome shotgun (WGS) entry which is preliminary data.</text>
</comment>
<reference evidence="1 2" key="1">
    <citation type="submission" date="2021-06" db="EMBL/GenBank/DDBJ databases">
        <title>Caerostris extrusa draft genome.</title>
        <authorList>
            <person name="Kono N."/>
            <person name="Arakawa K."/>
        </authorList>
    </citation>
    <scope>NUCLEOTIDE SEQUENCE [LARGE SCALE GENOMIC DNA]</scope>
</reference>
<accession>A0AAV4M6E3</accession>
<name>A0AAV4M6E3_CAEEX</name>